<accession>A0A5B8KTX7</accession>
<dbReference type="Gene3D" id="3.20.20.80">
    <property type="entry name" value="Glycosidases"/>
    <property type="match status" value="1"/>
</dbReference>
<dbReference type="Pfam" id="PF23666">
    <property type="entry name" value="Rcc01698_C"/>
    <property type="match status" value="1"/>
</dbReference>
<dbReference type="Proteomes" id="UP000321389">
    <property type="component" value="Chromosome"/>
</dbReference>
<keyword evidence="5" id="KW-1185">Reference proteome</keyword>
<feature type="domain" description="Rcc01698-like C-terminal" evidence="3">
    <location>
        <begin position="1044"/>
        <end position="1144"/>
    </location>
</feature>
<evidence type="ECO:0000313" key="4">
    <source>
        <dbReference type="EMBL" id="QDY99054.1"/>
    </source>
</evidence>
<dbReference type="KEGG" id="niy:FQ775_00975"/>
<evidence type="ECO:0000259" key="3">
    <source>
        <dbReference type="Pfam" id="PF23666"/>
    </source>
</evidence>
<sequence length="1302" mass="139962">MATLVLGLVGNWLGGSLIGALGAIAGRFVDQVLFEPTITREGPRLSDLTFSASTEGAPMPRVWGRMRVSTQVIWATRYKEEKKTSETGGKGGPKVKTTEYSYSVSFAIGLCEGPISGVGRVWADGKVIDLSDYTHRLNTGDETQEADPLIAAIEGEDRAPGFRGTAYLVFEDMPLEKFGNRVPQLTVEVIRRPPAVEPGLEDLMKAVTVIPGTTEFGYATTPVFTSEAPLLGIEASAGENVHAGGPVTDFVASLNQLEEEAPGVAHVSLVVAWHGDDLRCGNCQIRPRVENAGKYTSPFEWRVGPVTRDTAVVVSQISGTPAVGGAPGDRSVYEAIVELKARGFEVTLYPFILMDIAAGNGLADPYGGGEQAAYPWRGRITCHPAPGQPGTVDKTATAATQVAAFFGAADAADFAWDAAARHVTYAGPDEWGLRRQVLHLATIAAAAGGVDMFLIGSELVALTTVRSAASTYPAVAQLASLAAEVRSIVGGSTRLGYAADWSEYHSHRPGDGSGDVFFHLDPLWADAEIDFVGIDNYLPIADWRDGTDHLDAVAGAPSIYDLDYLRGNIEGGEYFDWFYANDAARDAQTRTPITDGGGKPWVYRNKDIRSWWLNQHFNRPGGVEAMGATAWVPQAKPIVFTEIGCPAVDKGANQPNVFIDAKSSESALPHYSSGRRDDAMQRAYLEAWLGYWQPAAGNNPLSGVYAGRMVDHTRSHVWTWDARPWPEFPQLVEVWADGPNWELGHWLTGRLGAVRLADVVDDIAGGFGVTIDVSDLTGLVLGYQADRVMSARDLIGPLATTHFFDGYESGSTIRFRHRGAAPAGTFSRADVVQRQAGDFALTRAQESELPRGVDLRFYRPDADYRQSTARSRRLSGEARAIAQEGFAIALRQGRAGAIADIMLFQAHIERDSAEFGLPPSALAWEAGDVAKLTIEADAGERSMAFRIGEIGLGADRPVRAVRQEAQVYDQDDGPETTPVVPRPKSVAPPAVHFLDIPMLSDGDSSTAHAPRVAAWSSPWLPVDVYRGPGGLVTPLLDTGISQRAPIGVTTAPLARGPAWRWDRASELTVKMATGESLVAALAADVLAGANVGAVKTAAGRWEIVQWRDATLLTPRTWRLTTLLRGQRGSDADMADEIAAGAAFVVLDGTVQATALPASLARSPQTWSWGPSNRLPNDPLFQSAELTFEAIGLRPLSPVFLRADRDIATGDVALSWIRRTRLGGDDWDAAEVPLGEASERYLAEVMDGVAVKRAFDVTLPTADYTAAEQTADWGAPPASIVWRVRQWSAAIGWGAARSRTSHL</sequence>
<gene>
    <name evidence="4" type="ORF">FQ775_00975</name>
</gene>
<proteinExistence type="predicted"/>
<reference evidence="4" key="1">
    <citation type="submission" date="2020-04" db="EMBL/GenBank/DDBJ databases">
        <title>Nitratireductor sp. nov. isolated from mangrove soil.</title>
        <authorList>
            <person name="Ye Y."/>
        </authorList>
    </citation>
    <scope>NUCLEOTIDE SEQUENCE</scope>
    <source>
        <strain evidence="4">SY7</strain>
    </source>
</reference>
<dbReference type="Pfam" id="PF13550">
    <property type="entry name" value="Phage-tail_3"/>
    <property type="match status" value="1"/>
</dbReference>
<name>A0A5B8KTX7_9HYPH</name>
<evidence type="ECO:0000259" key="2">
    <source>
        <dbReference type="Pfam" id="PF13550"/>
    </source>
</evidence>
<dbReference type="RefSeq" id="WP_146297704.1">
    <property type="nucleotide sequence ID" value="NZ_CP042301.2"/>
</dbReference>
<dbReference type="EMBL" id="CP042301">
    <property type="protein sequence ID" value="QDY99054.1"/>
    <property type="molecule type" value="Genomic_DNA"/>
</dbReference>
<evidence type="ECO:0008006" key="6">
    <source>
        <dbReference type="Google" id="ProtNLM"/>
    </source>
</evidence>
<organism evidence="4 5">
    <name type="scientific">Nitratireductor mangrovi</name>
    <dbReference type="NCBI Taxonomy" id="2599600"/>
    <lineage>
        <taxon>Bacteria</taxon>
        <taxon>Pseudomonadati</taxon>
        <taxon>Pseudomonadota</taxon>
        <taxon>Alphaproteobacteria</taxon>
        <taxon>Hyphomicrobiales</taxon>
        <taxon>Phyllobacteriaceae</taxon>
        <taxon>Nitratireductor</taxon>
    </lineage>
</organism>
<dbReference type="Pfam" id="PF13547">
    <property type="entry name" value="GTA_TIM"/>
    <property type="match status" value="1"/>
</dbReference>
<dbReference type="InterPro" id="IPR032876">
    <property type="entry name" value="J_dom"/>
</dbReference>
<dbReference type="InterPro" id="IPR025195">
    <property type="entry name" value="GTA_TIM_dom"/>
</dbReference>
<dbReference type="CDD" id="cd19607">
    <property type="entry name" value="GTA_TIM-barrel-like"/>
    <property type="match status" value="1"/>
</dbReference>
<dbReference type="InterPro" id="IPR056490">
    <property type="entry name" value="Rcc01698_C"/>
</dbReference>
<dbReference type="OrthoDB" id="8445115at2"/>
<evidence type="ECO:0000259" key="1">
    <source>
        <dbReference type="Pfam" id="PF13547"/>
    </source>
</evidence>
<feature type="domain" description="Tip attachment protein J" evidence="2">
    <location>
        <begin position="786"/>
        <end position="950"/>
    </location>
</feature>
<protein>
    <recommendedName>
        <fullName evidence="6">Host specificity protein</fullName>
    </recommendedName>
</protein>
<evidence type="ECO:0000313" key="5">
    <source>
        <dbReference type="Proteomes" id="UP000321389"/>
    </source>
</evidence>
<feature type="domain" description="GTA TIM-barrel-like" evidence="1">
    <location>
        <begin position="431"/>
        <end position="729"/>
    </location>
</feature>